<dbReference type="GO" id="GO:0016779">
    <property type="term" value="F:nucleotidyltransferase activity"/>
    <property type="evidence" value="ECO:0007669"/>
    <property type="project" value="InterPro"/>
</dbReference>
<gene>
    <name evidence="2" type="ORF">MNV_40003</name>
</gene>
<dbReference type="InterPro" id="IPR043519">
    <property type="entry name" value="NT_sf"/>
</dbReference>
<dbReference type="EMBL" id="FZMP01000185">
    <property type="protein sequence ID" value="SNQ61535.1"/>
    <property type="molecule type" value="Genomic_DNA"/>
</dbReference>
<feature type="domain" description="Polymerase nucleotidyl transferase" evidence="1">
    <location>
        <begin position="4"/>
        <end position="78"/>
    </location>
</feature>
<dbReference type="Pfam" id="PF01909">
    <property type="entry name" value="NTP_transf_2"/>
    <property type="match status" value="1"/>
</dbReference>
<dbReference type="OrthoDB" id="61846at2157"/>
<evidence type="ECO:0000259" key="1">
    <source>
        <dbReference type="Pfam" id="PF01909"/>
    </source>
</evidence>
<dbReference type="InterPro" id="IPR002934">
    <property type="entry name" value="Polymerase_NTP_transf_dom"/>
</dbReference>
<dbReference type="SUPFAM" id="SSF81301">
    <property type="entry name" value="Nucleotidyltransferase"/>
    <property type="match status" value="1"/>
</dbReference>
<name>A0A284VQI2_9EURY</name>
<dbReference type="Gene3D" id="3.30.460.10">
    <property type="entry name" value="Beta Polymerase, domain 2"/>
    <property type="match status" value="1"/>
</dbReference>
<organism evidence="2 3">
    <name type="scientific">Candidatus Methanoperedens nitratireducens</name>
    <dbReference type="NCBI Taxonomy" id="1392998"/>
    <lineage>
        <taxon>Archaea</taxon>
        <taxon>Methanobacteriati</taxon>
        <taxon>Methanobacteriota</taxon>
        <taxon>Stenosarchaea group</taxon>
        <taxon>Methanomicrobia</taxon>
        <taxon>Methanosarcinales</taxon>
        <taxon>ANME-2 cluster</taxon>
        <taxon>Candidatus Methanoperedentaceae</taxon>
        <taxon>Candidatus Methanoperedens</taxon>
    </lineage>
</organism>
<reference evidence="3" key="1">
    <citation type="submission" date="2017-06" db="EMBL/GenBank/DDBJ databases">
        <authorList>
            <person name="Cremers G."/>
        </authorList>
    </citation>
    <scope>NUCLEOTIDE SEQUENCE [LARGE SCALE GENOMIC DNA]</scope>
</reference>
<sequence>MNSEQIKKDLGFLRNYEVVLYGSYVSGEFREGSDIDVAVITRIKDNNKNLELLKSFIGKARPIYDIRIFELLPFKLKASAMSCYSELFGDVLEISEYFYEYRKQWDDQKHRIMEGYFKSYKEKIAAMRANNRSDFKYPA</sequence>
<dbReference type="CDD" id="cd05403">
    <property type="entry name" value="NT_KNTase_like"/>
    <property type="match status" value="1"/>
</dbReference>
<protein>
    <recommendedName>
        <fullName evidence="1">Polymerase nucleotidyl transferase domain-containing protein</fullName>
    </recommendedName>
</protein>
<dbReference type="AlphaFoldDB" id="A0A284VQI2"/>
<proteinExistence type="predicted"/>
<evidence type="ECO:0000313" key="2">
    <source>
        <dbReference type="EMBL" id="SNQ61535.1"/>
    </source>
</evidence>
<keyword evidence="3" id="KW-1185">Reference proteome</keyword>
<dbReference type="RefSeq" id="WP_096206209.1">
    <property type="nucleotide sequence ID" value="NZ_FZMP01000185.1"/>
</dbReference>
<dbReference type="Proteomes" id="UP000218615">
    <property type="component" value="Unassembled WGS sequence"/>
</dbReference>
<accession>A0A284VQI2</accession>
<evidence type="ECO:0000313" key="3">
    <source>
        <dbReference type="Proteomes" id="UP000218615"/>
    </source>
</evidence>